<evidence type="ECO:0000259" key="10">
    <source>
        <dbReference type="PROSITE" id="PS50086"/>
    </source>
</evidence>
<protein>
    <recommendedName>
        <fullName evidence="10">Rab-GAP TBC domain-containing protein</fullName>
    </recommendedName>
</protein>
<evidence type="ECO:0000313" key="11">
    <source>
        <dbReference type="EnsemblMetazoa" id="XP_050509802.1"/>
    </source>
</evidence>
<dbReference type="PANTHER" id="PTHR19853:SF1">
    <property type="entry name" value="TBC1 DOMAIN FAMILY MEMBER 31"/>
    <property type="match status" value="1"/>
</dbReference>
<evidence type="ECO:0000256" key="9">
    <source>
        <dbReference type="SAM" id="Coils"/>
    </source>
</evidence>
<dbReference type="Proteomes" id="UP001652700">
    <property type="component" value="Unplaced"/>
</dbReference>
<dbReference type="InterPro" id="IPR036322">
    <property type="entry name" value="WD40_repeat_dom_sf"/>
</dbReference>
<dbReference type="PANTHER" id="PTHR19853">
    <property type="entry name" value="WD REPEAT CONTAINING PROTEIN 3 WDR3"/>
    <property type="match status" value="1"/>
</dbReference>
<dbReference type="Gene3D" id="2.130.10.10">
    <property type="entry name" value="YVTN repeat-like/Quinoprotein amine dehydrogenase"/>
    <property type="match status" value="1"/>
</dbReference>
<evidence type="ECO:0000256" key="8">
    <source>
        <dbReference type="ARBA" id="ARBA00023273"/>
    </source>
</evidence>
<dbReference type="RefSeq" id="XP_050509802.1">
    <property type="nucleotide sequence ID" value="XM_050653845.1"/>
</dbReference>
<organism evidence="11 12">
    <name type="scientific">Diabrotica virgifera virgifera</name>
    <name type="common">western corn rootworm</name>
    <dbReference type="NCBI Taxonomy" id="50390"/>
    <lineage>
        <taxon>Eukaryota</taxon>
        <taxon>Metazoa</taxon>
        <taxon>Ecdysozoa</taxon>
        <taxon>Arthropoda</taxon>
        <taxon>Hexapoda</taxon>
        <taxon>Insecta</taxon>
        <taxon>Pterygota</taxon>
        <taxon>Neoptera</taxon>
        <taxon>Endopterygota</taxon>
        <taxon>Coleoptera</taxon>
        <taxon>Polyphaga</taxon>
        <taxon>Cucujiformia</taxon>
        <taxon>Chrysomeloidea</taxon>
        <taxon>Chrysomelidae</taxon>
        <taxon>Galerucinae</taxon>
        <taxon>Diabroticina</taxon>
        <taxon>Diabroticites</taxon>
        <taxon>Diabrotica</taxon>
    </lineage>
</organism>
<dbReference type="PROSITE" id="PS50086">
    <property type="entry name" value="TBC_RABGAP"/>
    <property type="match status" value="1"/>
</dbReference>
<keyword evidence="3" id="KW-0963">Cytoplasm</keyword>
<dbReference type="InterPro" id="IPR000195">
    <property type="entry name" value="Rab-GAP-TBC_dom"/>
</dbReference>
<keyword evidence="5" id="KW-0677">Repeat</keyword>
<keyword evidence="8" id="KW-0966">Cell projection</keyword>
<keyword evidence="7" id="KW-0206">Cytoskeleton</keyword>
<evidence type="ECO:0000256" key="4">
    <source>
        <dbReference type="ARBA" id="ARBA00022574"/>
    </source>
</evidence>
<dbReference type="SUPFAM" id="SSF47923">
    <property type="entry name" value="Ypt/Rab-GAP domain of gyp1p"/>
    <property type="match status" value="1"/>
</dbReference>
<comment type="subcellular location">
    <subcellularLocation>
        <location evidence="1">Cell projection</location>
        <location evidence="1">Cilium</location>
    </subcellularLocation>
    <subcellularLocation>
        <location evidence="2">Cytoplasm</location>
        <location evidence="2">Cytoskeleton</location>
        <location evidence="2">Microtubule organizing center</location>
        <location evidence="2">Centrosome</location>
    </subcellularLocation>
</comment>
<evidence type="ECO:0000256" key="6">
    <source>
        <dbReference type="ARBA" id="ARBA00023054"/>
    </source>
</evidence>
<proteinExistence type="predicted"/>
<feature type="domain" description="Rab-GAP TBC" evidence="10">
    <location>
        <begin position="381"/>
        <end position="556"/>
    </location>
</feature>
<accession>A0ABM5KHW1</accession>
<evidence type="ECO:0000256" key="1">
    <source>
        <dbReference type="ARBA" id="ARBA00004138"/>
    </source>
</evidence>
<keyword evidence="6 9" id="KW-0175">Coiled coil</keyword>
<dbReference type="InterPro" id="IPR035969">
    <property type="entry name" value="Rab-GAP_TBC_sf"/>
</dbReference>
<dbReference type="GeneID" id="126886793"/>
<evidence type="ECO:0000256" key="2">
    <source>
        <dbReference type="ARBA" id="ARBA00004300"/>
    </source>
</evidence>
<dbReference type="InterPro" id="IPR051570">
    <property type="entry name" value="TBC1_cilium_biogenesis"/>
</dbReference>
<keyword evidence="12" id="KW-1185">Reference proteome</keyword>
<evidence type="ECO:0000313" key="12">
    <source>
        <dbReference type="Proteomes" id="UP001652700"/>
    </source>
</evidence>
<reference evidence="11" key="1">
    <citation type="submission" date="2025-05" db="UniProtKB">
        <authorList>
            <consortium name="EnsemblMetazoa"/>
        </authorList>
    </citation>
    <scope>IDENTIFICATION</scope>
</reference>
<dbReference type="Pfam" id="PF00566">
    <property type="entry name" value="RabGAP-TBC"/>
    <property type="match status" value="1"/>
</dbReference>
<evidence type="ECO:0000256" key="7">
    <source>
        <dbReference type="ARBA" id="ARBA00023212"/>
    </source>
</evidence>
<dbReference type="InterPro" id="IPR015943">
    <property type="entry name" value="WD40/YVTN_repeat-like_dom_sf"/>
</dbReference>
<sequence length="863" mass="100512">MELTEELLREVNKKIFRLKPIKSNGSVLKVHHTLINAKLRFIYCCSHHTSDITALADSQGNIFLIDYSNGKFWGLPKFSSSTLIEFSPLNHDHLLIGIEGGDILICNSQSGYMVEKLLGHRYSVFRVSFSKEKLLSASKYEAITWDLESFSKLQVLTLEEDCSLKYVTFVPISGIILACFQDDLIQMWSPNTYETIKQFAPINWKNCLVKSVSFTRDGQIMVVAGHLPTISLFHLESSKLIKMISLNDYLHSIKRAEFITNDLDGGDNKILAILSGQGILYFLNTEEDKILSQLQCDIEINRFVCTPNGTHAICLLSSGEVEIFNIQQYLSPPVEIRVQKVRKKFLINRKRSLAEVQFVKQEIDSILDIKKLKFILKEYGEYPENYRIKIWERLLDLPNNVGSYNNVINHKTIIAFVDLHKKYPLEDKLFLTSLKKLLSNLVTWCPFFANVEYLPVFVFPFVKVFHNKPLACFEVVCTIIVNWCQHWFEYFPLAPINVLAIAENVLLEHDPELLHHLVTLKVNSTVYIWSLLETIFSEVLISTEWLILWDHILTNEISFLLCASVAYNMVQRNVLLTFKTVDDLASFYKKQNPIDVKRLIKVTYCLLKNTSEKFHPRQYFTPFGSIDKREYPQFTQYPTQIVGFENNELKKVDGRFKNLLTELKTLAREDKNDIEDVLTDEQQLEEKRRLKELEKSYSMQMKVKQQIINKELNKLQQMKDTFLQKQMKQPTTMFANNLHRPYLTDEYENLQMNKKFEITEDQQRKLQMAIQFEFINKFIKKIENELNSEDPKSTAKLKEVKTDLLKTSQKRHNKQPELKLLYANKHLEPQVVCKRHGSEDCFCEVFSSKCVRFSESTTGGSID</sequence>
<keyword evidence="4" id="KW-0853">WD repeat</keyword>
<dbReference type="SUPFAM" id="SSF50978">
    <property type="entry name" value="WD40 repeat-like"/>
    <property type="match status" value="1"/>
</dbReference>
<evidence type="ECO:0000256" key="5">
    <source>
        <dbReference type="ARBA" id="ARBA00022737"/>
    </source>
</evidence>
<evidence type="ECO:0000256" key="3">
    <source>
        <dbReference type="ARBA" id="ARBA00022490"/>
    </source>
</evidence>
<dbReference type="Gene3D" id="1.10.472.80">
    <property type="entry name" value="Ypt/Rab-GAP domain of gyp1p, domain 3"/>
    <property type="match status" value="1"/>
</dbReference>
<name>A0ABM5KHW1_DIAVI</name>
<feature type="coiled-coil region" evidence="9">
    <location>
        <begin position="649"/>
        <end position="687"/>
    </location>
</feature>
<dbReference type="EnsemblMetazoa" id="XM_050653845.1">
    <property type="protein sequence ID" value="XP_050509802.1"/>
    <property type="gene ID" value="LOC126886793"/>
</dbReference>